<feature type="non-terminal residue" evidence="2">
    <location>
        <position position="118"/>
    </location>
</feature>
<keyword evidence="1" id="KW-0051">Antiviral defense</keyword>
<dbReference type="Proteomes" id="UP000717835">
    <property type="component" value="Unassembled WGS sequence"/>
</dbReference>
<dbReference type="Pfam" id="PF18144">
    <property type="entry name" value="SMODS"/>
    <property type="match status" value="1"/>
</dbReference>
<evidence type="ECO:0000313" key="2">
    <source>
        <dbReference type="EMBL" id="HJF91250.1"/>
    </source>
</evidence>
<proteinExistence type="predicted"/>
<evidence type="ECO:0000256" key="1">
    <source>
        <dbReference type="ARBA" id="ARBA00023118"/>
    </source>
</evidence>
<dbReference type="SUPFAM" id="SSF81301">
    <property type="entry name" value="Nucleotidyltransferase"/>
    <property type="match status" value="1"/>
</dbReference>
<dbReference type="GO" id="GO:0051607">
    <property type="term" value="P:defense response to virus"/>
    <property type="evidence" value="ECO:0007669"/>
    <property type="project" value="UniProtKB-KW"/>
</dbReference>
<dbReference type="RefSeq" id="WP_276826217.1">
    <property type="nucleotide sequence ID" value="NZ_DYVX01000018.1"/>
</dbReference>
<reference evidence="2" key="2">
    <citation type="submission" date="2021-09" db="EMBL/GenBank/DDBJ databases">
        <authorList>
            <person name="Gilroy R."/>
        </authorList>
    </citation>
    <scope>NUCLEOTIDE SEQUENCE</scope>
    <source>
        <strain evidence="2">CHK55-1828</strain>
    </source>
</reference>
<comment type="caution">
    <text evidence="2">The sequence shown here is derived from an EMBL/GenBank/DDBJ whole genome shotgun (WGS) entry which is preliminary data.</text>
</comment>
<accession>A0A921HVM4</accession>
<dbReference type="InterPro" id="IPR043519">
    <property type="entry name" value="NT_sf"/>
</dbReference>
<dbReference type="GO" id="GO:0016779">
    <property type="term" value="F:nucleotidyltransferase activity"/>
    <property type="evidence" value="ECO:0007669"/>
    <property type="project" value="InterPro"/>
</dbReference>
<organism evidence="2 3">
    <name type="scientific">Mediterranea massiliensis</name>
    <dbReference type="NCBI Taxonomy" id="1841865"/>
    <lineage>
        <taxon>Bacteria</taxon>
        <taxon>Pseudomonadati</taxon>
        <taxon>Bacteroidota</taxon>
        <taxon>Bacteroidia</taxon>
        <taxon>Bacteroidales</taxon>
        <taxon>Bacteroidaceae</taxon>
        <taxon>Mediterranea</taxon>
    </lineage>
</organism>
<name>A0A921HVM4_9BACT</name>
<protein>
    <submittedName>
        <fullName evidence="2">Nucleotidyltransferase</fullName>
    </submittedName>
</protein>
<dbReference type="CDD" id="cd05400">
    <property type="entry name" value="NT_2-5OAS_ClassI-CCAase"/>
    <property type="match status" value="1"/>
</dbReference>
<dbReference type="EMBL" id="DYVX01000018">
    <property type="protein sequence ID" value="HJF91250.1"/>
    <property type="molecule type" value="Genomic_DNA"/>
</dbReference>
<evidence type="ECO:0000313" key="3">
    <source>
        <dbReference type="Proteomes" id="UP000717835"/>
    </source>
</evidence>
<sequence length="118" mass="13588">MNDLFNEFISNITLTPSQQEDALRKYTGVCEKLYHAYYGEGTYDSSKQYLFGSYKTKTNIRPLTESQDVDVLFKIPQSTFNIYDAYTSNGQAALLQEVKNILKEKYTTTDKIKAWGKV</sequence>
<dbReference type="InterPro" id="IPR006116">
    <property type="entry name" value="NT_2-5OAS_ClassI-CCAase"/>
</dbReference>
<gene>
    <name evidence="2" type="ORF">K8W02_02515</name>
</gene>
<reference evidence="2" key="1">
    <citation type="journal article" date="2021" name="PeerJ">
        <title>Extensive microbial diversity within the chicken gut microbiome revealed by metagenomics and culture.</title>
        <authorList>
            <person name="Gilroy R."/>
            <person name="Ravi A."/>
            <person name="Getino M."/>
            <person name="Pursley I."/>
            <person name="Horton D.L."/>
            <person name="Alikhan N.F."/>
            <person name="Baker D."/>
            <person name="Gharbi K."/>
            <person name="Hall N."/>
            <person name="Watson M."/>
            <person name="Adriaenssens E.M."/>
            <person name="Foster-Nyarko E."/>
            <person name="Jarju S."/>
            <person name="Secka A."/>
            <person name="Antonio M."/>
            <person name="Oren A."/>
            <person name="Chaudhuri R.R."/>
            <person name="La Ragione R."/>
            <person name="Hildebrand F."/>
            <person name="Pallen M.J."/>
        </authorList>
    </citation>
    <scope>NUCLEOTIDE SEQUENCE</scope>
    <source>
        <strain evidence="2">CHK55-1828</strain>
    </source>
</reference>
<dbReference type="AlphaFoldDB" id="A0A921HVM4"/>